<name>A0A937CNT0_9HYPH</name>
<dbReference type="PANTHER" id="PTHR34273">
    <property type="entry name" value="METHYLTHIORIBOSE KINASE"/>
    <property type="match status" value="1"/>
</dbReference>
<dbReference type="Gene3D" id="3.30.200.20">
    <property type="entry name" value="Phosphorylase Kinase, domain 1"/>
    <property type="match status" value="1"/>
</dbReference>
<dbReference type="RefSeq" id="WP_201654581.1">
    <property type="nucleotide sequence ID" value="NZ_JAEQNC010000003.1"/>
</dbReference>
<dbReference type="Proteomes" id="UP000633219">
    <property type="component" value="Unassembled WGS sequence"/>
</dbReference>
<evidence type="ECO:0000256" key="3">
    <source>
        <dbReference type="ARBA" id="ARBA00022741"/>
    </source>
</evidence>
<dbReference type="InterPro" id="IPR002575">
    <property type="entry name" value="Aminoglycoside_PTrfase"/>
</dbReference>
<reference evidence="7" key="1">
    <citation type="submission" date="2021-01" db="EMBL/GenBank/DDBJ databases">
        <title>Rhizobium sp. strain KVB221 16S ribosomal RNA gene Genome sequencing and assembly.</title>
        <authorList>
            <person name="Kang M."/>
        </authorList>
    </citation>
    <scope>NUCLEOTIDE SEQUENCE</scope>
    <source>
        <strain evidence="7">KVB221</strain>
    </source>
</reference>
<dbReference type="GO" id="GO:0016301">
    <property type="term" value="F:kinase activity"/>
    <property type="evidence" value="ECO:0007669"/>
    <property type="project" value="UniProtKB-KW"/>
</dbReference>
<proteinExistence type="inferred from homology"/>
<evidence type="ECO:0000256" key="1">
    <source>
        <dbReference type="ARBA" id="ARBA00010165"/>
    </source>
</evidence>
<keyword evidence="4" id="KW-0418">Kinase</keyword>
<evidence type="ECO:0000313" key="7">
    <source>
        <dbReference type="EMBL" id="MBL0371558.1"/>
    </source>
</evidence>
<dbReference type="InterPro" id="IPR011009">
    <property type="entry name" value="Kinase-like_dom_sf"/>
</dbReference>
<keyword evidence="5" id="KW-0067">ATP-binding</keyword>
<evidence type="ECO:0000259" key="6">
    <source>
        <dbReference type="Pfam" id="PF01636"/>
    </source>
</evidence>
<keyword evidence="8" id="KW-1185">Reference proteome</keyword>
<keyword evidence="3" id="KW-0547">Nucleotide-binding</keyword>
<gene>
    <name evidence="7" type="ORF">JJB09_05915</name>
</gene>
<dbReference type="Pfam" id="PF01636">
    <property type="entry name" value="APH"/>
    <property type="match status" value="1"/>
</dbReference>
<protein>
    <submittedName>
        <fullName evidence="7">Aminoglycoside phosphotransferase family protein</fullName>
    </submittedName>
</protein>
<comment type="caution">
    <text evidence="7">The sequence shown here is derived from an EMBL/GenBank/DDBJ whole genome shotgun (WGS) entry which is preliminary data.</text>
</comment>
<evidence type="ECO:0000313" key="8">
    <source>
        <dbReference type="Proteomes" id="UP000633219"/>
    </source>
</evidence>
<dbReference type="SUPFAM" id="SSF56112">
    <property type="entry name" value="Protein kinase-like (PK-like)"/>
    <property type="match status" value="1"/>
</dbReference>
<evidence type="ECO:0000256" key="5">
    <source>
        <dbReference type="ARBA" id="ARBA00022840"/>
    </source>
</evidence>
<dbReference type="GO" id="GO:0005524">
    <property type="term" value="F:ATP binding"/>
    <property type="evidence" value="ECO:0007669"/>
    <property type="project" value="UniProtKB-KW"/>
</dbReference>
<dbReference type="EMBL" id="JAEQNC010000003">
    <property type="protein sequence ID" value="MBL0371558.1"/>
    <property type="molecule type" value="Genomic_DNA"/>
</dbReference>
<evidence type="ECO:0000256" key="2">
    <source>
        <dbReference type="ARBA" id="ARBA00022679"/>
    </source>
</evidence>
<evidence type="ECO:0000256" key="4">
    <source>
        <dbReference type="ARBA" id="ARBA00022777"/>
    </source>
</evidence>
<sequence length="340" mass="36814">MSDAERQNQDVAALRAFLAAAGLCRETAVCMIEPLTGGVSSDIVLVHCEERVFVVKRALARLKVAREWTAPVSRNASEVGYMREAARIVPGAVPEILADDPDFGGYAMEFLAPDHHPVWKAELRDGRVDLAFAARLGTIMSRIHAGTHGRADIAATFDTGELFHALRLEPYLEATADGHPELRAALFALSAQTAAIKSALVHGDISPKNILCGPDGPVILDAECAWHGDPAFDLAFCLNHLLLKCLWNPSAAQAFLACFDRLAASYLDGVTWEEPDALEVRAARLLPALLLARVDGKSPAEYLDEAGKGVIRRFAPPLILKPVARLASIRQAWAKENCLD</sequence>
<dbReference type="PANTHER" id="PTHR34273:SF2">
    <property type="entry name" value="METHYLTHIORIBOSE KINASE"/>
    <property type="match status" value="1"/>
</dbReference>
<dbReference type="AlphaFoldDB" id="A0A937CNT0"/>
<comment type="similarity">
    <text evidence="1">Belongs to the methylthioribose kinase family.</text>
</comment>
<dbReference type="Gene3D" id="3.90.1200.10">
    <property type="match status" value="1"/>
</dbReference>
<feature type="domain" description="Aminoglycoside phosphotransferase" evidence="6">
    <location>
        <begin position="32"/>
        <end position="241"/>
    </location>
</feature>
<accession>A0A937CNT0</accession>
<organism evidence="7 8">
    <name type="scientific">Rhizobium setariae</name>
    <dbReference type="NCBI Taxonomy" id="2801340"/>
    <lineage>
        <taxon>Bacteria</taxon>
        <taxon>Pseudomonadati</taxon>
        <taxon>Pseudomonadota</taxon>
        <taxon>Alphaproteobacteria</taxon>
        <taxon>Hyphomicrobiales</taxon>
        <taxon>Rhizobiaceae</taxon>
        <taxon>Rhizobium/Agrobacterium group</taxon>
        <taxon>Rhizobium</taxon>
    </lineage>
</organism>
<keyword evidence="2" id="KW-0808">Transferase</keyword>